<keyword evidence="1" id="KW-0812">Transmembrane</keyword>
<evidence type="ECO:0000256" key="1">
    <source>
        <dbReference type="SAM" id="Phobius"/>
    </source>
</evidence>
<keyword evidence="3" id="KW-1185">Reference proteome</keyword>
<accession>A0ABW2TLG5</accession>
<dbReference type="Proteomes" id="UP001596512">
    <property type="component" value="Unassembled WGS sequence"/>
</dbReference>
<feature type="transmembrane region" description="Helical" evidence="1">
    <location>
        <begin position="24"/>
        <end position="52"/>
    </location>
</feature>
<dbReference type="EMBL" id="JBHTEY010000004">
    <property type="protein sequence ID" value="MFC7613686.1"/>
    <property type="molecule type" value="Genomic_DNA"/>
</dbReference>
<protein>
    <submittedName>
        <fullName evidence="2">Uncharacterized protein</fullName>
    </submittedName>
</protein>
<comment type="caution">
    <text evidence="2">The sequence shown here is derived from an EMBL/GenBank/DDBJ whole genome shotgun (WGS) entry which is preliminary data.</text>
</comment>
<proteinExistence type="predicted"/>
<sequence length="104" mass="10939">MGRGRTTRAALLPGRGPLAGVPPLLAFLVVIGLFTAGVLVRGAVGAGLLLALAAGSGCCWRRPGGCSRRGSAPGGCSWWRWWSRSRCRCSEPRDHDRVASGQPR</sequence>
<evidence type="ECO:0000313" key="3">
    <source>
        <dbReference type="Proteomes" id="UP001596512"/>
    </source>
</evidence>
<evidence type="ECO:0000313" key="2">
    <source>
        <dbReference type="EMBL" id="MFC7613686.1"/>
    </source>
</evidence>
<reference evidence="3" key="1">
    <citation type="journal article" date="2019" name="Int. J. Syst. Evol. Microbiol.">
        <title>The Global Catalogue of Microorganisms (GCM) 10K type strain sequencing project: providing services to taxonomists for standard genome sequencing and annotation.</title>
        <authorList>
            <consortium name="The Broad Institute Genomics Platform"/>
            <consortium name="The Broad Institute Genome Sequencing Center for Infectious Disease"/>
            <person name="Wu L."/>
            <person name="Ma J."/>
        </authorList>
    </citation>
    <scope>NUCLEOTIDE SEQUENCE [LARGE SCALE GENOMIC DNA]</scope>
    <source>
        <strain evidence="3">JCM 17695</strain>
    </source>
</reference>
<keyword evidence="1" id="KW-0472">Membrane</keyword>
<keyword evidence="1" id="KW-1133">Transmembrane helix</keyword>
<gene>
    <name evidence="2" type="ORF">ACFQV2_08890</name>
</gene>
<name>A0ABW2TLG5_9PSEU</name>
<organism evidence="2 3">
    <name type="scientific">Actinokineospora soli</name>
    <dbReference type="NCBI Taxonomy" id="1048753"/>
    <lineage>
        <taxon>Bacteria</taxon>
        <taxon>Bacillati</taxon>
        <taxon>Actinomycetota</taxon>
        <taxon>Actinomycetes</taxon>
        <taxon>Pseudonocardiales</taxon>
        <taxon>Pseudonocardiaceae</taxon>
        <taxon>Actinokineospora</taxon>
    </lineage>
</organism>